<dbReference type="Pfam" id="PF01520">
    <property type="entry name" value="Amidase_3"/>
    <property type="match status" value="1"/>
</dbReference>
<dbReference type="Gene3D" id="2.60.40.3500">
    <property type="match status" value="1"/>
</dbReference>
<dbReference type="Pfam" id="PF11741">
    <property type="entry name" value="AMIN"/>
    <property type="match status" value="1"/>
</dbReference>
<evidence type="ECO:0000313" key="12">
    <source>
        <dbReference type="Proteomes" id="UP000503580"/>
    </source>
</evidence>
<comment type="similarity">
    <text evidence="3">Belongs to the N-acetylmuramoyl-L-alanine amidase 3 family.</text>
</comment>
<evidence type="ECO:0000256" key="9">
    <source>
        <dbReference type="ARBA" id="ARBA00074581"/>
    </source>
</evidence>
<organism evidence="11 12">
    <name type="scientific">Kluyvera genomosp. 3</name>
    <dbReference type="NCBI Taxonomy" id="2774055"/>
    <lineage>
        <taxon>Bacteria</taxon>
        <taxon>Pseudomonadati</taxon>
        <taxon>Pseudomonadota</taxon>
        <taxon>Gammaproteobacteria</taxon>
        <taxon>Enterobacterales</taxon>
        <taxon>Enterobacteriaceae</taxon>
        <taxon>Kluyvera</taxon>
    </lineage>
</organism>
<evidence type="ECO:0000256" key="3">
    <source>
        <dbReference type="ARBA" id="ARBA00010860"/>
    </source>
</evidence>
<dbReference type="EC" id="3.5.1.28" evidence="4"/>
<dbReference type="KEGG" id="kgn:GY169_04760"/>
<reference evidence="11 12" key="1">
    <citation type="submission" date="2020-02" db="EMBL/GenBank/DDBJ databases">
        <title>Whole genome PO2S7.</title>
        <authorList>
            <person name="Singha K.M."/>
        </authorList>
    </citation>
    <scope>NUCLEOTIDE SEQUENCE [LARGE SCALE GENOMIC DNA]</scope>
    <source>
        <strain evidence="11 12">PO2S7</strain>
    </source>
</reference>
<dbReference type="GO" id="GO:0009253">
    <property type="term" value="P:peptidoglycan catabolic process"/>
    <property type="evidence" value="ECO:0007669"/>
    <property type="project" value="InterPro"/>
</dbReference>
<dbReference type="InterPro" id="IPR006311">
    <property type="entry name" value="TAT_signal"/>
</dbReference>
<keyword evidence="6" id="KW-0574">Periplasm</keyword>
<protein>
    <recommendedName>
        <fullName evidence="9">N-acetylmuramoyl-L-alanine amidase AmiC</fullName>
        <ecNumber evidence="4">3.5.1.28</ecNumber>
    </recommendedName>
</protein>
<dbReference type="NCBIfam" id="NF038267">
    <property type="entry name" value="amidase_AmiC"/>
    <property type="match status" value="1"/>
</dbReference>
<gene>
    <name evidence="11" type="ORF">GY169_04760</name>
</gene>
<evidence type="ECO:0000256" key="5">
    <source>
        <dbReference type="ARBA" id="ARBA00022729"/>
    </source>
</evidence>
<dbReference type="Gene3D" id="3.40.630.40">
    <property type="entry name" value="Zn-dependent exopeptidases"/>
    <property type="match status" value="1"/>
</dbReference>
<keyword evidence="7" id="KW-0378">Hydrolase</keyword>
<dbReference type="GO" id="GO:0071555">
    <property type="term" value="P:cell wall organization"/>
    <property type="evidence" value="ECO:0007669"/>
    <property type="project" value="UniProtKB-KW"/>
</dbReference>
<evidence type="ECO:0000313" key="11">
    <source>
        <dbReference type="EMBL" id="QIR26158.1"/>
    </source>
</evidence>
<dbReference type="CDD" id="cd02696">
    <property type="entry name" value="MurNAc-LAA"/>
    <property type="match status" value="1"/>
</dbReference>
<dbReference type="SUPFAM" id="SSF53187">
    <property type="entry name" value="Zn-dependent exopeptidases"/>
    <property type="match status" value="1"/>
</dbReference>
<evidence type="ECO:0000256" key="1">
    <source>
        <dbReference type="ARBA" id="ARBA00001561"/>
    </source>
</evidence>
<comment type="subcellular location">
    <subcellularLocation>
        <location evidence="2">Periplasm</location>
    </subcellularLocation>
</comment>
<sequence length="417" mass="45650">MSGSQSLSRRRLLKGAGAMWLLSVSQVGFAAVSQVVAVRIWPASSYTRVTVESNRVLKYRQFALSNPDRLVVDLEGVNLNSVLKGMAAQIRGDDPFIKSARVGQFDPQTVRMVFELKQDVKPQLFALAPVANFKERLVMDLYPANANDVQEDPLLALLEEYNKDGLEKQVPPAQSGPQPGKAGRDRPIVIMLDPGHGGEDSGAVGLYKTREKDVVLQIARRLRALIEKEGNMKAYMTRNEDIFIPLKVRVAKAQKQRADLFVSIHADAFTSRQPSGSSVFALSTKGATSTAAKYLAQTQNASDLIGGVSKSGDRYVDHTMFDMVQSLTIADSLKFGKAVLKKMGQINNLHKNQVEQAGFAVLKAPDIPSILVETAFISNVEEERKLKTAKFQQEVAESILAGIKAYFADGATLARRG</sequence>
<feature type="domain" description="MurNAc-LAA" evidence="10">
    <location>
        <begin position="250"/>
        <end position="404"/>
    </location>
</feature>
<dbReference type="InterPro" id="IPR050695">
    <property type="entry name" value="N-acetylmuramoyl_amidase_3"/>
</dbReference>
<evidence type="ECO:0000256" key="7">
    <source>
        <dbReference type="ARBA" id="ARBA00022801"/>
    </source>
</evidence>
<dbReference type="AlphaFoldDB" id="A0A6G9RHC9"/>
<dbReference type="EMBL" id="CP050321">
    <property type="protein sequence ID" value="QIR26158.1"/>
    <property type="molecule type" value="Genomic_DNA"/>
</dbReference>
<evidence type="ECO:0000256" key="8">
    <source>
        <dbReference type="ARBA" id="ARBA00023316"/>
    </source>
</evidence>
<dbReference type="Proteomes" id="UP000503580">
    <property type="component" value="Chromosome"/>
</dbReference>
<dbReference type="PANTHER" id="PTHR30404:SF0">
    <property type="entry name" value="N-ACETYLMURAMOYL-L-ALANINE AMIDASE AMIC"/>
    <property type="match status" value="1"/>
</dbReference>
<dbReference type="InterPro" id="IPR049745">
    <property type="entry name" value="AmiC"/>
</dbReference>
<dbReference type="PROSITE" id="PS51318">
    <property type="entry name" value="TAT"/>
    <property type="match status" value="1"/>
</dbReference>
<evidence type="ECO:0000256" key="6">
    <source>
        <dbReference type="ARBA" id="ARBA00022764"/>
    </source>
</evidence>
<dbReference type="InterPro" id="IPR002508">
    <property type="entry name" value="MurNAc-LAA_cat"/>
</dbReference>
<keyword evidence="8" id="KW-0961">Cell wall biogenesis/degradation</keyword>
<dbReference type="PANTHER" id="PTHR30404">
    <property type="entry name" value="N-ACETYLMURAMOYL-L-ALANINE AMIDASE"/>
    <property type="match status" value="1"/>
</dbReference>
<accession>A0A6G9RHC9</accession>
<dbReference type="SMART" id="SM00646">
    <property type="entry name" value="Ami_3"/>
    <property type="match status" value="1"/>
</dbReference>
<keyword evidence="5" id="KW-0732">Signal</keyword>
<evidence type="ECO:0000256" key="4">
    <source>
        <dbReference type="ARBA" id="ARBA00011901"/>
    </source>
</evidence>
<dbReference type="InterPro" id="IPR021731">
    <property type="entry name" value="AMIN_dom"/>
</dbReference>
<evidence type="ECO:0000256" key="2">
    <source>
        <dbReference type="ARBA" id="ARBA00004418"/>
    </source>
</evidence>
<proteinExistence type="inferred from homology"/>
<dbReference type="FunFam" id="3.40.630.40:FF:000001">
    <property type="entry name" value="N-acetylmuramoyl-L-alanine amidase"/>
    <property type="match status" value="1"/>
</dbReference>
<name>A0A6G9RHC9_9ENTR</name>
<keyword evidence="12" id="KW-1185">Reference proteome</keyword>
<dbReference type="RefSeq" id="WP_167575102.1">
    <property type="nucleotide sequence ID" value="NZ_CP050321.1"/>
</dbReference>
<evidence type="ECO:0000259" key="10">
    <source>
        <dbReference type="SMART" id="SM00646"/>
    </source>
</evidence>
<comment type="catalytic activity">
    <reaction evidence="1">
        <text>Hydrolyzes the link between N-acetylmuramoyl residues and L-amino acid residues in certain cell-wall glycopeptides.</text>
        <dbReference type="EC" id="3.5.1.28"/>
    </reaction>
</comment>
<dbReference type="FunFam" id="2.60.40.3500:FF:000001">
    <property type="entry name" value="N-acetylmuramoyl-L-alanine amidase"/>
    <property type="match status" value="1"/>
</dbReference>
<dbReference type="GO" id="GO:0008745">
    <property type="term" value="F:N-acetylmuramoyl-L-alanine amidase activity"/>
    <property type="evidence" value="ECO:0007669"/>
    <property type="project" value="UniProtKB-EC"/>
</dbReference>
<dbReference type="GO" id="GO:0030288">
    <property type="term" value="C:outer membrane-bounded periplasmic space"/>
    <property type="evidence" value="ECO:0007669"/>
    <property type="project" value="TreeGrafter"/>
</dbReference>